<dbReference type="InterPro" id="IPR049874">
    <property type="entry name" value="ROK_cs"/>
</dbReference>
<sequence>MTSELVLGIDIGGTKIAAGLVNAAGTVIARAEIATPAREGGARILEAAAELGQTLRDGLDPHGFHTVVGVGVGSAGVIDPGTGRVLSATDHLSDWAGTEIGRDLSDAFRLPVFVCNDVHAHAVGEAFVGAGRGHGTVLVAAVGTGIGGAVVIDGQPELGTRGIAGHLGHVPIAEADGVLCPCGKFGHVEAISSGTALHLLYLRNGGDPSVQGTREIVARTDVDPIAHASVVTSARAFGRALGGVINMVDPGVVILAGGMINAGALWWDSMDAGVRENVMPILNDVDIVRAQLGDDAALIGAAHRAFDLQGAHE</sequence>
<dbReference type="Pfam" id="PF00480">
    <property type="entry name" value="ROK"/>
    <property type="match status" value="1"/>
</dbReference>
<gene>
    <name evidence="2" type="ORF">GCM10022381_14240</name>
</gene>
<comment type="similarity">
    <text evidence="1">Belongs to the ROK (NagC/XylR) family.</text>
</comment>
<reference evidence="3" key="1">
    <citation type="journal article" date="2019" name="Int. J. Syst. Evol. Microbiol.">
        <title>The Global Catalogue of Microorganisms (GCM) 10K type strain sequencing project: providing services to taxonomists for standard genome sequencing and annotation.</title>
        <authorList>
            <consortium name="The Broad Institute Genomics Platform"/>
            <consortium name="The Broad Institute Genome Sequencing Center for Infectious Disease"/>
            <person name="Wu L."/>
            <person name="Ma J."/>
        </authorList>
    </citation>
    <scope>NUCLEOTIDE SEQUENCE [LARGE SCALE GENOMIC DNA]</scope>
    <source>
        <strain evidence="3">JCM 17021</strain>
    </source>
</reference>
<protein>
    <submittedName>
        <fullName evidence="2">ROK family protein</fullName>
    </submittedName>
</protein>
<name>A0ABP7KBT1_9MICO</name>
<evidence type="ECO:0000313" key="2">
    <source>
        <dbReference type="EMBL" id="GAA3872330.1"/>
    </source>
</evidence>
<dbReference type="RefSeq" id="WP_345063912.1">
    <property type="nucleotide sequence ID" value="NZ_BAABCN010000002.1"/>
</dbReference>
<comment type="caution">
    <text evidence="2">The sequence shown here is derived from an EMBL/GenBank/DDBJ whole genome shotgun (WGS) entry which is preliminary data.</text>
</comment>
<dbReference type="Gene3D" id="3.30.420.40">
    <property type="match status" value="2"/>
</dbReference>
<dbReference type="SUPFAM" id="SSF53067">
    <property type="entry name" value="Actin-like ATPase domain"/>
    <property type="match status" value="1"/>
</dbReference>
<accession>A0ABP7KBT1</accession>
<dbReference type="PROSITE" id="PS01125">
    <property type="entry name" value="ROK"/>
    <property type="match status" value="1"/>
</dbReference>
<dbReference type="EMBL" id="BAABCN010000002">
    <property type="protein sequence ID" value="GAA3872330.1"/>
    <property type="molecule type" value="Genomic_DNA"/>
</dbReference>
<organism evidence="2 3">
    <name type="scientific">Leifsonia kafniensis</name>
    <dbReference type="NCBI Taxonomy" id="475957"/>
    <lineage>
        <taxon>Bacteria</taxon>
        <taxon>Bacillati</taxon>
        <taxon>Actinomycetota</taxon>
        <taxon>Actinomycetes</taxon>
        <taxon>Micrococcales</taxon>
        <taxon>Microbacteriaceae</taxon>
        <taxon>Leifsonia</taxon>
    </lineage>
</organism>
<dbReference type="PANTHER" id="PTHR18964:SF169">
    <property type="entry name" value="N-ACETYLMANNOSAMINE KINASE"/>
    <property type="match status" value="1"/>
</dbReference>
<proteinExistence type="inferred from homology"/>
<dbReference type="Proteomes" id="UP001501803">
    <property type="component" value="Unassembled WGS sequence"/>
</dbReference>
<keyword evidence="3" id="KW-1185">Reference proteome</keyword>
<evidence type="ECO:0000256" key="1">
    <source>
        <dbReference type="ARBA" id="ARBA00006479"/>
    </source>
</evidence>
<dbReference type="InterPro" id="IPR043129">
    <property type="entry name" value="ATPase_NBD"/>
</dbReference>
<evidence type="ECO:0000313" key="3">
    <source>
        <dbReference type="Proteomes" id="UP001501803"/>
    </source>
</evidence>
<dbReference type="PANTHER" id="PTHR18964">
    <property type="entry name" value="ROK (REPRESSOR, ORF, KINASE) FAMILY"/>
    <property type="match status" value="1"/>
</dbReference>
<dbReference type="InterPro" id="IPR000600">
    <property type="entry name" value="ROK"/>
</dbReference>